<proteinExistence type="predicted"/>
<evidence type="ECO:0000313" key="3">
    <source>
        <dbReference type="Proteomes" id="UP001334084"/>
    </source>
</evidence>
<accession>A0AAX4J840</accession>
<feature type="compositionally biased region" description="Basic and acidic residues" evidence="1">
    <location>
        <begin position="139"/>
        <end position="148"/>
    </location>
</feature>
<protein>
    <submittedName>
        <fullName evidence="2">Uncharacterized protein</fullName>
    </submittedName>
</protein>
<dbReference type="KEGG" id="vnx:VNE69_01037"/>
<dbReference type="RefSeq" id="XP_065328241.1">
    <property type="nucleotide sequence ID" value="XM_065472169.1"/>
</dbReference>
<dbReference type="GeneID" id="90539902"/>
<name>A0AAX4J840_9MICR</name>
<dbReference type="AlphaFoldDB" id="A0AAX4J840"/>
<evidence type="ECO:0000256" key="1">
    <source>
        <dbReference type="SAM" id="MobiDB-lite"/>
    </source>
</evidence>
<evidence type="ECO:0000313" key="2">
    <source>
        <dbReference type="EMBL" id="WUR02096.1"/>
    </source>
</evidence>
<gene>
    <name evidence="2" type="ORF">VNE69_01037</name>
</gene>
<keyword evidence="3" id="KW-1185">Reference proteome</keyword>
<feature type="compositionally biased region" description="Basic residues" evidence="1">
    <location>
        <begin position="149"/>
        <end position="159"/>
    </location>
</feature>
<reference evidence="2" key="1">
    <citation type="journal article" date="2024" name="BMC Genomics">
        <title>Functional annotation of a divergent genome using sequence and structure-based similarity.</title>
        <authorList>
            <person name="Svedberg D."/>
            <person name="Winiger R.R."/>
            <person name="Berg A."/>
            <person name="Sharma H."/>
            <person name="Tellgren-Roth C."/>
            <person name="Debrunner-Vossbrinck B.A."/>
            <person name="Vossbrinck C.R."/>
            <person name="Barandun J."/>
        </authorList>
    </citation>
    <scope>NUCLEOTIDE SEQUENCE</scope>
    <source>
        <strain evidence="2">Illinois isolate</strain>
    </source>
</reference>
<dbReference type="Proteomes" id="UP001334084">
    <property type="component" value="Chromosome 1"/>
</dbReference>
<feature type="region of interest" description="Disordered" evidence="1">
    <location>
        <begin position="135"/>
        <end position="159"/>
    </location>
</feature>
<sequence>MCCKNGKDIYGCSEKRDIIQAEIRHIKSGLMTLWAPKHNNRVFFPEGYPNVLTLWENHAGLHTVIDVVWFKDEEYLIMQGKKCYGYNEKNNNFNESKCFQPVSLFKIKFENDERDDVEEDFNPFKDQEGVNSAAVHENWPFEHEDSSSHKKRQYNKMEQ</sequence>
<organism evidence="2 3">
    <name type="scientific">Vairimorpha necatrix</name>
    <dbReference type="NCBI Taxonomy" id="6039"/>
    <lineage>
        <taxon>Eukaryota</taxon>
        <taxon>Fungi</taxon>
        <taxon>Fungi incertae sedis</taxon>
        <taxon>Microsporidia</taxon>
        <taxon>Nosematidae</taxon>
        <taxon>Vairimorpha</taxon>
    </lineage>
</organism>
<dbReference type="EMBL" id="CP142726">
    <property type="protein sequence ID" value="WUR02096.1"/>
    <property type="molecule type" value="Genomic_DNA"/>
</dbReference>